<dbReference type="AlphaFoldDB" id="A0A5B8VCB3"/>
<gene>
    <name evidence="1" type="ORF">FRZ67_15625</name>
</gene>
<organism evidence="1 2">
    <name type="scientific">Panacibacter ginsenosidivorans</name>
    <dbReference type="NCBI Taxonomy" id="1813871"/>
    <lineage>
        <taxon>Bacteria</taxon>
        <taxon>Pseudomonadati</taxon>
        <taxon>Bacteroidota</taxon>
        <taxon>Chitinophagia</taxon>
        <taxon>Chitinophagales</taxon>
        <taxon>Chitinophagaceae</taxon>
        <taxon>Panacibacter</taxon>
    </lineage>
</organism>
<accession>A0A5B8VCB3</accession>
<reference evidence="1 2" key="1">
    <citation type="journal article" date="2016" name="Int. J. Syst. Evol. Microbiol.">
        <title>Panacibacter ginsenosidivorans gen. nov., sp. nov., with ginsenoside converting activity isolated from soil of a ginseng field.</title>
        <authorList>
            <person name="Siddiqi M.Z."/>
            <person name="Muhammad Shafi S."/>
            <person name="Choi K.D."/>
            <person name="Im W.T."/>
        </authorList>
    </citation>
    <scope>NUCLEOTIDE SEQUENCE [LARGE SCALE GENOMIC DNA]</scope>
    <source>
        <strain evidence="1 2">Gsoil1550</strain>
    </source>
</reference>
<sequence length="61" mass="6842">MNQQTLLTKAYKNTIGNTTENGIIILNEAVVKPCKHRTTTGFCIRSNRQCPATMFNLSLNK</sequence>
<protein>
    <submittedName>
        <fullName evidence="1">Uncharacterized protein</fullName>
    </submittedName>
</protein>
<proteinExistence type="predicted"/>
<evidence type="ECO:0000313" key="1">
    <source>
        <dbReference type="EMBL" id="QEC68665.1"/>
    </source>
</evidence>
<keyword evidence="2" id="KW-1185">Reference proteome</keyword>
<evidence type="ECO:0000313" key="2">
    <source>
        <dbReference type="Proteomes" id="UP000321533"/>
    </source>
</evidence>
<name>A0A5B8VCB3_9BACT</name>
<dbReference type="Proteomes" id="UP000321533">
    <property type="component" value="Chromosome"/>
</dbReference>
<dbReference type="KEGG" id="pgin:FRZ67_15625"/>
<dbReference type="EMBL" id="CP042435">
    <property type="protein sequence ID" value="QEC68665.1"/>
    <property type="molecule type" value="Genomic_DNA"/>
</dbReference>
<dbReference type="RefSeq" id="WP_147190917.1">
    <property type="nucleotide sequence ID" value="NZ_CP042435.1"/>
</dbReference>